<sequence>MTSNMPEWNDFYVATAGAAAALTGLIFVGISINLTQILSFPLLILKASVALILLVSILIFSVLLLVPNQRHNLIGYELLGFGLLVCVMVTRADLKIYLKALKEFKRVYLFNLLFDQLAILPYLLAGLCLLFFHDTGFYWIVPAMILSFIKAVFDAWVLLIEIKR</sequence>
<evidence type="ECO:0008006" key="4">
    <source>
        <dbReference type="Google" id="ProtNLM"/>
    </source>
</evidence>
<keyword evidence="3" id="KW-1185">Reference proteome</keyword>
<proteinExistence type="predicted"/>
<dbReference type="Proteomes" id="UP000634134">
    <property type="component" value="Unassembled WGS sequence"/>
</dbReference>
<dbReference type="RefSeq" id="WP_194121805.1">
    <property type="nucleotide sequence ID" value="NZ_JACYGY010000001.1"/>
</dbReference>
<gene>
    <name evidence="2" type="ORF">IEE83_17520</name>
</gene>
<dbReference type="EMBL" id="JACYGY010000001">
    <property type="protein sequence ID" value="MBE9463687.1"/>
    <property type="molecule type" value="Genomic_DNA"/>
</dbReference>
<reference evidence="3" key="1">
    <citation type="submission" date="2023-07" db="EMBL/GenBank/DDBJ databases">
        <title>Dyadobacter sp. nov 'subterranea' isolated from contaminted grondwater.</title>
        <authorList>
            <person name="Szabo I."/>
            <person name="Al-Omari J."/>
            <person name="Szerdahelyi S.G."/>
            <person name="Rado J."/>
        </authorList>
    </citation>
    <scope>NUCLEOTIDE SEQUENCE [LARGE SCALE GENOMIC DNA]</scope>
    <source>
        <strain evidence="3">UP-52</strain>
    </source>
</reference>
<accession>A0ABR9WDW3</accession>
<feature type="transmembrane region" description="Helical" evidence="1">
    <location>
        <begin position="78"/>
        <end position="98"/>
    </location>
</feature>
<evidence type="ECO:0000313" key="2">
    <source>
        <dbReference type="EMBL" id="MBE9463687.1"/>
    </source>
</evidence>
<keyword evidence="1" id="KW-0812">Transmembrane</keyword>
<feature type="transmembrane region" description="Helical" evidence="1">
    <location>
        <begin position="138"/>
        <end position="160"/>
    </location>
</feature>
<protein>
    <recommendedName>
        <fullName evidence="4">Modulator of FtsH protease</fullName>
    </recommendedName>
</protein>
<evidence type="ECO:0000256" key="1">
    <source>
        <dbReference type="SAM" id="Phobius"/>
    </source>
</evidence>
<evidence type="ECO:0000313" key="3">
    <source>
        <dbReference type="Proteomes" id="UP000634134"/>
    </source>
</evidence>
<comment type="caution">
    <text evidence="2">The sequence shown here is derived from an EMBL/GenBank/DDBJ whole genome shotgun (WGS) entry which is preliminary data.</text>
</comment>
<keyword evidence="1" id="KW-1133">Transmembrane helix</keyword>
<keyword evidence="1" id="KW-0472">Membrane</keyword>
<name>A0ABR9WDW3_9BACT</name>
<feature type="transmembrane region" description="Helical" evidence="1">
    <location>
        <begin position="44"/>
        <end position="66"/>
    </location>
</feature>
<feature type="transmembrane region" description="Helical" evidence="1">
    <location>
        <begin position="12"/>
        <end position="32"/>
    </location>
</feature>
<organism evidence="2 3">
    <name type="scientific">Dyadobacter subterraneus</name>
    <dbReference type="NCBI Taxonomy" id="2773304"/>
    <lineage>
        <taxon>Bacteria</taxon>
        <taxon>Pseudomonadati</taxon>
        <taxon>Bacteroidota</taxon>
        <taxon>Cytophagia</taxon>
        <taxon>Cytophagales</taxon>
        <taxon>Spirosomataceae</taxon>
        <taxon>Dyadobacter</taxon>
    </lineage>
</organism>
<feature type="transmembrane region" description="Helical" evidence="1">
    <location>
        <begin position="110"/>
        <end position="132"/>
    </location>
</feature>